<dbReference type="AlphaFoldDB" id="A0A0F3H3B9"/>
<dbReference type="EMBL" id="LACI01000180">
    <property type="protein sequence ID" value="KJU87418.1"/>
    <property type="molecule type" value="Genomic_DNA"/>
</dbReference>
<proteinExistence type="predicted"/>
<protein>
    <submittedName>
        <fullName evidence="1">Uncharacterized protein</fullName>
    </submittedName>
</protein>
<name>A0A0F3H3B9_9BACT</name>
<evidence type="ECO:0000313" key="1">
    <source>
        <dbReference type="EMBL" id="KJU87418.1"/>
    </source>
</evidence>
<organism evidence="1 2">
    <name type="scientific">Candidatus Magnetobacterium bavaricum</name>
    <dbReference type="NCBI Taxonomy" id="29290"/>
    <lineage>
        <taxon>Bacteria</taxon>
        <taxon>Pseudomonadati</taxon>
        <taxon>Nitrospirota</taxon>
        <taxon>Thermodesulfovibrionia</taxon>
        <taxon>Thermodesulfovibrionales</taxon>
        <taxon>Candidatus Magnetobacteriaceae</taxon>
        <taxon>Candidatus Magnetobacterium</taxon>
    </lineage>
</organism>
<comment type="caution">
    <text evidence="1">The sequence shown here is derived from an EMBL/GenBank/DDBJ whole genome shotgun (WGS) entry which is preliminary data.</text>
</comment>
<accession>A0A0F3H3B9</accession>
<evidence type="ECO:0000313" key="2">
    <source>
        <dbReference type="Proteomes" id="UP000033423"/>
    </source>
</evidence>
<reference evidence="1 2" key="1">
    <citation type="submission" date="2015-02" db="EMBL/GenBank/DDBJ databases">
        <title>Single-cell genomics of uncultivated deep-branching MTB reveals a conserved set of magnetosome genes.</title>
        <authorList>
            <person name="Kolinko S."/>
            <person name="Richter M."/>
            <person name="Glockner F.O."/>
            <person name="Brachmann A."/>
            <person name="Schuler D."/>
        </authorList>
    </citation>
    <scope>NUCLEOTIDE SEQUENCE [LARGE SCALE GENOMIC DNA]</scope>
    <source>
        <strain evidence="1">TM-1</strain>
    </source>
</reference>
<keyword evidence="2" id="KW-1185">Reference proteome</keyword>
<dbReference type="Proteomes" id="UP000033423">
    <property type="component" value="Unassembled WGS sequence"/>
</dbReference>
<gene>
    <name evidence="1" type="ORF">MBAV_000387</name>
</gene>
<sequence>MVRRYRSPHALGRQARARRQLDLCVRLWLDGLGWIVRQSTPGRPASVSGSWCSRAHGGCHAWGCVAAHSRRSHGPVL</sequence>